<dbReference type="Proteomes" id="UP000284706">
    <property type="component" value="Unassembled WGS sequence"/>
</dbReference>
<dbReference type="EMBL" id="NHYE01000743">
    <property type="protein sequence ID" value="PPR03354.1"/>
    <property type="molecule type" value="Genomic_DNA"/>
</dbReference>
<dbReference type="STRING" id="231916.A0A409YL85"/>
<gene>
    <name evidence="2" type="ORF">CVT26_007793</name>
</gene>
<evidence type="ECO:0008006" key="4">
    <source>
        <dbReference type="Google" id="ProtNLM"/>
    </source>
</evidence>
<keyword evidence="3" id="KW-1185">Reference proteome</keyword>
<dbReference type="Gene3D" id="2.40.40.10">
    <property type="entry name" value="RlpA-like domain"/>
    <property type="match status" value="1"/>
</dbReference>
<dbReference type="OrthoDB" id="2886481at2759"/>
<keyword evidence="1" id="KW-0732">Signal</keyword>
<evidence type="ECO:0000313" key="3">
    <source>
        <dbReference type="Proteomes" id="UP000284706"/>
    </source>
</evidence>
<dbReference type="InParanoid" id="A0A409YL85"/>
<proteinExistence type="predicted"/>
<name>A0A409YL85_9AGAR</name>
<feature type="signal peptide" evidence="1">
    <location>
        <begin position="1"/>
        <end position="22"/>
    </location>
</feature>
<accession>A0A409YL85</accession>
<evidence type="ECO:0000256" key="1">
    <source>
        <dbReference type="SAM" id="SignalP"/>
    </source>
</evidence>
<organism evidence="2 3">
    <name type="scientific">Gymnopilus dilepis</name>
    <dbReference type="NCBI Taxonomy" id="231916"/>
    <lineage>
        <taxon>Eukaryota</taxon>
        <taxon>Fungi</taxon>
        <taxon>Dikarya</taxon>
        <taxon>Basidiomycota</taxon>
        <taxon>Agaricomycotina</taxon>
        <taxon>Agaricomycetes</taxon>
        <taxon>Agaricomycetidae</taxon>
        <taxon>Agaricales</taxon>
        <taxon>Agaricineae</taxon>
        <taxon>Hymenogastraceae</taxon>
        <taxon>Gymnopilus</taxon>
    </lineage>
</organism>
<comment type="caution">
    <text evidence="2">The sequence shown here is derived from an EMBL/GenBank/DDBJ whole genome shotgun (WGS) entry which is preliminary data.</text>
</comment>
<dbReference type="CDD" id="cd22191">
    <property type="entry name" value="DPBB_RlpA_EXP_N-like"/>
    <property type="match status" value="1"/>
</dbReference>
<dbReference type="SUPFAM" id="SSF50685">
    <property type="entry name" value="Barwin-like endoglucanases"/>
    <property type="match status" value="1"/>
</dbReference>
<dbReference type="InterPro" id="IPR036908">
    <property type="entry name" value="RlpA-like_sf"/>
</dbReference>
<protein>
    <recommendedName>
        <fullName evidence="4">Pherophorin domain-containing protein</fullName>
    </recommendedName>
</protein>
<sequence>MFKSQALFALASALAAVSAVNAYTGRGMFYPLTSPQLLELCTLTPSGISATPDSLGTTPCPVQCVPTDFRAALPVDLFPNGEKCCSPVYVSYKGTNIAVTFTDLFLAGEGSFNISLSHQAFAELAPLELGEIYPVVWNL</sequence>
<feature type="chain" id="PRO_5019267941" description="Pherophorin domain-containing protein" evidence="1">
    <location>
        <begin position="23"/>
        <end position="139"/>
    </location>
</feature>
<evidence type="ECO:0000313" key="2">
    <source>
        <dbReference type="EMBL" id="PPR03354.1"/>
    </source>
</evidence>
<dbReference type="AlphaFoldDB" id="A0A409YL85"/>
<reference evidence="2 3" key="1">
    <citation type="journal article" date="2018" name="Evol. Lett.">
        <title>Horizontal gene cluster transfer increased hallucinogenic mushroom diversity.</title>
        <authorList>
            <person name="Reynolds H.T."/>
            <person name="Vijayakumar V."/>
            <person name="Gluck-Thaler E."/>
            <person name="Korotkin H.B."/>
            <person name="Matheny P.B."/>
            <person name="Slot J.C."/>
        </authorList>
    </citation>
    <scope>NUCLEOTIDE SEQUENCE [LARGE SCALE GENOMIC DNA]</scope>
    <source>
        <strain evidence="2 3">SRW20</strain>
    </source>
</reference>